<keyword evidence="5 13" id="KW-0812">Transmembrane</keyword>
<evidence type="ECO:0000256" key="12">
    <source>
        <dbReference type="ARBA" id="ARBA00023303"/>
    </source>
</evidence>
<comment type="caution">
    <text evidence="15">The sequence shown here is derived from an EMBL/GenBank/DDBJ whole genome shotgun (WGS) entry which is preliminary data.</text>
</comment>
<dbReference type="PRINTS" id="PR01078">
    <property type="entry name" value="AMINACHANNEL"/>
</dbReference>
<organism evidence="15 16">
    <name type="scientific">Steinernema carpocapsae</name>
    <name type="common">Entomopathogenic nematode</name>
    <dbReference type="NCBI Taxonomy" id="34508"/>
    <lineage>
        <taxon>Eukaryota</taxon>
        <taxon>Metazoa</taxon>
        <taxon>Ecdysozoa</taxon>
        <taxon>Nematoda</taxon>
        <taxon>Chromadorea</taxon>
        <taxon>Rhabditida</taxon>
        <taxon>Tylenchina</taxon>
        <taxon>Panagrolaimomorpha</taxon>
        <taxon>Strongyloidoidea</taxon>
        <taxon>Steinernematidae</taxon>
        <taxon>Steinernema</taxon>
    </lineage>
</organism>
<evidence type="ECO:0000313" key="16">
    <source>
        <dbReference type="Proteomes" id="UP000298663"/>
    </source>
</evidence>
<reference evidence="15 16" key="1">
    <citation type="journal article" date="2015" name="Genome Biol.">
        <title>Comparative genomics of Steinernema reveals deeply conserved gene regulatory networks.</title>
        <authorList>
            <person name="Dillman A.R."/>
            <person name="Macchietto M."/>
            <person name="Porter C.F."/>
            <person name="Rogers A."/>
            <person name="Williams B."/>
            <person name="Antoshechkin I."/>
            <person name="Lee M.M."/>
            <person name="Goodwin Z."/>
            <person name="Lu X."/>
            <person name="Lewis E.E."/>
            <person name="Goodrich-Blair H."/>
            <person name="Stock S.P."/>
            <person name="Adams B.J."/>
            <person name="Sternberg P.W."/>
            <person name="Mortazavi A."/>
        </authorList>
    </citation>
    <scope>NUCLEOTIDE SEQUENCE [LARGE SCALE GENOMIC DNA]</scope>
    <source>
        <strain evidence="15 16">ALL</strain>
    </source>
</reference>
<dbReference type="Gene3D" id="2.60.470.10">
    <property type="entry name" value="Acid-sensing ion channels like domains"/>
    <property type="match status" value="1"/>
</dbReference>
<keyword evidence="9 14" id="KW-0472">Membrane</keyword>
<keyword evidence="11 13" id="KW-0739">Sodium transport</keyword>
<evidence type="ECO:0000256" key="7">
    <source>
        <dbReference type="ARBA" id="ARBA00023053"/>
    </source>
</evidence>
<feature type="transmembrane region" description="Helical" evidence="14">
    <location>
        <begin position="33"/>
        <end position="53"/>
    </location>
</feature>
<dbReference type="InterPro" id="IPR001873">
    <property type="entry name" value="ENaC"/>
</dbReference>
<dbReference type="STRING" id="34508.A0A4U5M444"/>
<dbReference type="Gene3D" id="1.10.287.770">
    <property type="entry name" value="YojJ-like"/>
    <property type="match status" value="1"/>
</dbReference>
<dbReference type="PANTHER" id="PTHR11690">
    <property type="entry name" value="AMILORIDE-SENSITIVE SODIUM CHANNEL-RELATED"/>
    <property type="match status" value="1"/>
</dbReference>
<evidence type="ECO:0000256" key="1">
    <source>
        <dbReference type="ARBA" id="ARBA00004141"/>
    </source>
</evidence>
<evidence type="ECO:0000256" key="6">
    <source>
        <dbReference type="ARBA" id="ARBA00022989"/>
    </source>
</evidence>
<dbReference type="EMBL" id="AZBU02000010">
    <property type="protein sequence ID" value="TKR63549.1"/>
    <property type="molecule type" value="Genomic_DNA"/>
</dbReference>
<keyword evidence="10" id="KW-0325">Glycoprotein</keyword>
<gene>
    <name evidence="15" type="ORF">L596_027364</name>
</gene>
<proteinExistence type="inferred from homology"/>
<evidence type="ECO:0000256" key="10">
    <source>
        <dbReference type="ARBA" id="ARBA00023180"/>
    </source>
</evidence>
<evidence type="ECO:0000256" key="3">
    <source>
        <dbReference type="ARBA" id="ARBA00022448"/>
    </source>
</evidence>
<evidence type="ECO:0000256" key="4">
    <source>
        <dbReference type="ARBA" id="ARBA00022461"/>
    </source>
</evidence>
<feature type="transmembrane region" description="Helical" evidence="14">
    <location>
        <begin position="442"/>
        <end position="466"/>
    </location>
</feature>
<dbReference type="Pfam" id="PF00858">
    <property type="entry name" value="ASC"/>
    <property type="match status" value="1"/>
</dbReference>
<dbReference type="Proteomes" id="UP000298663">
    <property type="component" value="Unassembled WGS sequence"/>
</dbReference>
<keyword evidence="7" id="KW-0915">Sodium</keyword>
<dbReference type="OrthoDB" id="6021021at2759"/>
<evidence type="ECO:0000256" key="9">
    <source>
        <dbReference type="ARBA" id="ARBA00023136"/>
    </source>
</evidence>
<evidence type="ECO:0000256" key="8">
    <source>
        <dbReference type="ARBA" id="ARBA00023065"/>
    </source>
</evidence>
<name>A0A4U5M444_STECR</name>
<dbReference type="GO" id="GO:0015280">
    <property type="term" value="F:ligand-gated sodium channel activity"/>
    <property type="evidence" value="ECO:0007669"/>
    <property type="project" value="TreeGrafter"/>
</dbReference>
<evidence type="ECO:0000256" key="11">
    <source>
        <dbReference type="ARBA" id="ARBA00023201"/>
    </source>
</evidence>
<keyword evidence="6 14" id="KW-1133">Transmembrane helix</keyword>
<evidence type="ECO:0000313" key="15">
    <source>
        <dbReference type="EMBL" id="TKR63549.1"/>
    </source>
</evidence>
<keyword evidence="4 13" id="KW-0894">Sodium channel</keyword>
<keyword evidence="16" id="KW-1185">Reference proteome</keyword>
<accession>A0A4U5M444</accession>
<evidence type="ECO:0000256" key="2">
    <source>
        <dbReference type="ARBA" id="ARBA00007193"/>
    </source>
</evidence>
<comment type="similarity">
    <text evidence="2 13">Belongs to the amiloride-sensitive sodium channel (TC 1.A.6) family.</text>
</comment>
<dbReference type="AlphaFoldDB" id="A0A4U5M444"/>
<evidence type="ECO:0000256" key="14">
    <source>
        <dbReference type="SAM" id="Phobius"/>
    </source>
</evidence>
<sequence>MSFWLLLGDYAAWTSMAGIPRIASAPNWPLRTFWIVVWVAMFGIAVYQLFLIFTKFFSFPVTVTTLLQMKPQPFPVVTICNSNPFPSGNVGPGIFPRLTKLIQDHQSMLSSNKYEVSGDDSFGLNKVKTYFKKIERVQEAQVLVVNAMTKKIERGRSAYKYENVVKECSYNDVPCGQTDFKELFDPTYANCFMFNVNSSRKAFRSGMKSGLRLVLNADAISKLGAVQLLPTTQTIGFRVRIAGPNVDPAMESFGIPFGTGAHTKIGLKLTEIRRMKRPYGICVDEDKRGTFYPDNKYSLDVCIRTCLQKRIIKNCGCAHPRYGFPVDQKTCDTDALDCLLHLRENRTFNPLKECECNPSCDELQYDTTISQSRYPSFSQVEYLINKEKIPEFVADHTRGKTFYQKNYALLNVYFDTLNSVLLQEEPAYPILSALIELGGQMVLWLGMSIISAIEMFGLIILTFMYLCCGRKQSVKAAEEELNQDKRIKDVHSLKVEIDQHDQAYKKIKDIGELKWANKPA</sequence>
<reference evidence="15 16" key="2">
    <citation type="journal article" date="2019" name="G3 (Bethesda)">
        <title>Hybrid Assembly of the Genome of the Entomopathogenic Nematode Steinernema carpocapsae Identifies the X-Chromosome.</title>
        <authorList>
            <person name="Serra L."/>
            <person name="Macchietto M."/>
            <person name="Macias-Munoz A."/>
            <person name="McGill C.J."/>
            <person name="Rodriguez I.M."/>
            <person name="Rodriguez B."/>
            <person name="Murad R."/>
            <person name="Mortazavi A."/>
        </authorList>
    </citation>
    <scope>NUCLEOTIDE SEQUENCE [LARGE SCALE GENOMIC DNA]</scope>
    <source>
        <strain evidence="15 16">ALL</strain>
    </source>
</reference>
<protein>
    <submittedName>
        <fullName evidence="15">Uncharacterized protein</fullName>
    </submittedName>
</protein>
<comment type="subcellular location">
    <subcellularLocation>
        <location evidence="1">Membrane</location>
        <topology evidence="1">Multi-pass membrane protein</topology>
    </subcellularLocation>
</comment>
<dbReference type="GO" id="GO:0005886">
    <property type="term" value="C:plasma membrane"/>
    <property type="evidence" value="ECO:0007669"/>
    <property type="project" value="TreeGrafter"/>
</dbReference>
<keyword evidence="8 13" id="KW-0406">Ion transport</keyword>
<keyword evidence="3 13" id="KW-0813">Transport</keyword>
<evidence type="ECO:0000256" key="13">
    <source>
        <dbReference type="RuleBase" id="RU000679"/>
    </source>
</evidence>
<evidence type="ECO:0000256" key="5">
    <source>
        <dbReference type="ARBA" id="ARBA00022692"/>
    </source>
</evidence>
<keyword evidence="12 13" id="KW-0407">Ion channel</keyword>
<dbReference type="PANTHER" id="PTHR11690:SF248">
    <property type="entry name" value="PICKPOCKET 17, ISOFORM A"/>
    <property type="match status" value="1"/>
</dbReference>